<dbReference type="WBParaSite" id="TREG1_130970.1">
    <property type="protein sequence ID" value="TREG1_130970.1"/>
    <property type="gene ID" value="TREG1_130970"/>
</dbReference>
<feature type="compositionally biased region" description="Polar residues" evidence="1">
    <location>
        <begin position="323"/>
        <end position="335"/>
    </location>
</feature>
<evidence type="ECO:0000313" key="3">
    <source>
        <dbReference type="WBParaSite" id="TREG1_130970.1"/>
    </source>
</evidence>
<feature type="region of interest" description="Disordered" evidence="1">
    <location>
        <begin position="276"/>
        <end position="305"/>
    </location>
</feature>
<protein>
    <submittedName>
        <fullName evidence="3">Uncharacterized protein</fullName>
    </submittedName>
</protein>
<feature type="region of interest" description="Disordered" evidence="1">
    <location>
        <begin position="1"/>
        <end position="29"/>
    </location>
</feature>
<feature type="compositionally biased region" description="Polar residues" evidence="1">
    <location>
        <begin position="11"/>
        <end position="29"/>
    </location>
</feature>
<organism evidence="2 3">
    <name type="scientific">Trichobilharzia regenti</name>
    <name type="common">Nasal bird schistosome</name>
    <dbReference type="NCBI Taxonomy" id="157069"/>
    <lineage>
        <taxon>Eukaryota</taxon>
        <taxon>Metazoa</taxon>
        <taxon>Spiralia</taxon>
        <taxon>Lophotrochozoa</taxon>
        <taxon>Platyhelminthes</taxon>
        <taxon>Trematoda</taxon>
        <taxon>Digenea</taxon>
        <taxon>Strigeidida</taxon>
        <taxon>Schistosomatoidea</taxon>
        <taxon>Schistosomatidae</taxon>
        <taxon>Trichobilharzia</taxon>
    </lineage>
</organism>
<reference evidence="2" key="1">
    <citation type="submission" date="2022-06" db="EMBL/GenBank/DDBJ databases">
        <authorList>
            <person name="Berger JAMES D."/>
            <person name="Berger JAMES D."/>
        </authorList>
    </citation>
    <scope>NUCLEOTIDE SEQUENCE [LARGE SCALE GENOMIC DNA]</scope>
</reference>
<proteinExistence type="predicted"/>
<evidence type="ECO:0000256" key="1">
    <source>
        <dbReference type="SAM" id="MobiDB-lite"/>
    </source>
</evidence>
<feature type="compositionally biased region" description="Basic and acidic residues" evidence="1">
    <location>
        <begin position="292"/>
        <end position="305"/>
    </location>
</feature>
<sequence>MVQNSKKRVRVNTSNLENSTGSSNNTLPPHIISSSPNIKDSNITLTPVIQVEDVLSEKVELSYLTCVIKEMQLQIDELKTKLSSLECIPETVSRMKKELQDPTILKLFNMTSRMTHTDSESAKELENAIDFLSSEVVRRLASKQNAIVYNVPDSEPIKSVQHSLLKAANLLNAPCQCIRLSKKDLKHPCPILFRFDSYITAERFKMAEDLLATATKFKTIKVVSDKTPNQRQATKNSFDTKLTTLRNTSGISAKVSTDTEAQQVTCIVLGEKTASKSDPKLSKSSATGCNLRVHESTSRKPADLHKVDIDAQTMADQKLLADHSQSGSKPESPSVETAKKTTKPRVPPQTSTYLPRNKSNKQRVSLKNDKAWVTKHIPKDVTQHVRRNTPSRTRSNMPNNAHNLGMQRRMDPQDIWSTKRDSYRHHINENPRPNSRTIYIKPHQLNENRSALDPLNNFTHKRDVSQYAYGYESPMRYNYQGNLNSGYLGPANYNPNCRADHISPVDQRRCRPMDANSQNMQQDYFRLQQTIAPLAAQFIQEIVHTLTLSHLRAPPNIT</sequence>
<evidence type="ECO:0000313" key="2">
    <source>
        <dbReference type="Proteomes" id="UP000050795"/>
    </source>
</evidence>
<dbReference type="Proteomes" id="UP000050795">
    <property type="component" value="Unassembled WGS sequence"/>
</dbReference>
<feature type="compositionally biased region" description="Basic residues" evidence="1">
    <location>
        <begin position="1"/>
        <end position="10"/>
    </location>
</feature>
<reference evidence="3" key="2">
    <citation type="submission" date="2023-11" db="UniProtKB">
        <authorList>
            <consortium name="WormBaseParasite"/>
        </authorList>
    </citation>
    <scope>IDENTIFICATION</scope>
</reference>
<keyword evidence="2" id="KW-1185">Reference proteome</keyword>
<feature type="region of interest" description="Disordered" evidence="1">
    <location>
        <begin position="319"/>
        <end position="368"/>
    </location>
</feature>
<dbReference type="AlphaFoldDB" id="A0AA85J3R4"/>
<name>A0AA85J3R4_TRIRE</name>
<accession>A0AA85J3R4</accession>